<feature type="signal peptide" evidence="1">
    <location>
        <begin position="1"/>
        <end position="29"/>
    </location>
</feature>
<dbReference type="RefSeq" id="WP_203986467.1">
    <property type="nucleotide sequence ID" value="NZ_BOOU01000049.1"/>
</dbReference>
<reference evidence="2" key="1">
    <citation type="submission" date="2021-01" db="EMBL/GenBank/DDBJ databases">
        <title>Whole genome shotgun sequence of Sphaerisporangium rufum NBRC 109079.</title>
        <authorList>
            <person name="Komaki H."/>
            <person name="Tamura T."/>
        </authorList>
    </citation>
    <scope>NUCLEOTIDE SEQUENCE</scope>
    <source>
        <strain evidence="2">NBRC 109079</strain>
    </source>
</reference>
<evidence type="ECO:0000256" key="1">
    <source>
        <dbReference type="SAM" id="SignalP"/>
    </source>
</evidence>
<keyword evidence="3" id="KW-1185">Reference proteome</keyword>
<accession>A0A919V5P7</accession>
<keyword evidence="1" id="KW-0732">Signal</keyword>
<feature type="chain" id="PRO_5037780914" description="Aspartate carbamoyltransferase" evidence="1">
    <location>
        <begin position="30"/>
        <end position="178"/>
    </location>
</feature>
<protein>
    <recommendedName>
        <fullName evidence="4">Aspartate carbamoyltransferase</fullName>
    </recommendedName>
</protein>
<organism evidence="2 3">
    <name type="scientific">Sphaerisporangium rufum</name>
    <dbReference type="NCBI Taxonomy" id="1381558"/>
    <lineage>
        <taxon>Bacteria</taxon>
        <taxon>Bacillati</taxon>
        <taxon>Actinomycetota</taxon>
        <taxon>Actinomycetes</taxon>
        <taxon>Streptosporangiales</taxon>
        <taxon>Streptosporangiaceae</taxon>
        <taxon>Sphaerisporangium</taxon>
    </lineage>
</organism>
<dbReference type="AlphaFoldDB" id="A0A919V5P7"/>
<sequence length="178" mass="19302">MARENARRPAIRAAMLAVTAVLAAGTATAVTLAGRDPGTRPSTAARQEEVAAKGREVMPFDLDRTTHHFDKNARGGVQTVLADDPGDRSQIDLIRGHLDKEIRRFRTGDFGDPATIHGDRMPGLDRLGAGHTRIRMTYQDMPAGGRITYSTDDETLVGALHDWFDAQVSDHGRHAGHG</sequence>
<evidence type="ECO:0008006" key="4">
    <source>
        <dbReference type="Google" id="ProtNLM"/>
    </source>
</evidence>
<gene>
    <name evidence="2" type="ORF">Sru01_35070</name>
</gene>
<comment type="caution">
    <text evidence="2">The sequence shown here is derived from an EMBL/GenBank/DDBJ whole genome shotgun (WGS) entry which is preliminary data.</text>
</comment>
<evidence type="ECO:0000313" key="2">
    <source>
        <dbReference type="EMBL" id="GII78525.1"/>
    </source>
</evidence>
<evidence type="ECO:0000313" key="3">
    <source>
        <dbReference type="Proteomes" id="UP000655287"/>
    </source>
</evidence>
<proteinExistence type="predicted"/>
<dbReference type="EMBL" id="BOOU01000049">
    <property type="protein sequence ID" value="GII78525.1"/>
    <property type="molecule type" value="Genomic_DNA"/>
</dbReference>
<name>A0A919V5P7_9ACTN</name>
<dbReference type="Proteomes" id="UP000655287">
    <property type="component" value="Unassembled WGS sequence"/>
</dbReference>